<evidence type="ECO:0000256" key="1">
    <source>
        <dbReference type="SAM" id="Phobius"/>
    </source>
</evidence>
<reference evidence="4" key="1">
    <citation type="submission" date="2017-02" db="UniProtKB">
        <authorList>
            <consortium name="WormBaseParasite"/>
        </authorList>
    </citation>
    <scope>IDENTIFICATION</scope>
</reference>
<dbReference type="EMBL" id="UYRR01016894">
    <property type="protein sequence ID" value="VDK28673.1"/>
    <property type="molecule type" value="Genomic_DNA"/>
</dbReference>
<keyword evidence="1" id="KW-0472">Membrane</keyword>
<evidence type="ECO:0000313" key="4">
    <source>
        <dbReference type="WBParaSite" id="ASIM_0000740401-mRNA-1"/>
    </source>
</evidence>
<feature type="transmembrane region" description="Helical" evidence="1">
    <location>
        <begin position="38"/>
        <end position="60"/>
    </location>
</feature>
<gene>
    <name evidence="2" type="ORF">ASIM_LOCUS7176</name>
</gene>
<organism evidence="4">
    <name type="scientific">Anisakis simplex</name>
    <name type="common">Herring worm</name>
    <dbReference type="NCBI Taxonomy" id="6269"/>
    <lineage>
        <taxon>Eukaryota</taxon>
        <taxon>Metazoa</taxon>
        <taxon>Ecdysozoa</taxon>
        <taxon>Nematoda</taxon>
        <taxon>Chromadorea</taxon>
        <taxon>Rhabditida</taxon>
        <taxon>Spirurina</taxon>
        <taxon>Ascaridomorpha</taxon>
        <taxon>Ascaridoidea</taxon>
        <taxon>Anisakidae</taxon>
        <taxon>Anisakis</taxon>
        <taxon>Anisakis simplex complex</taxon>
    </lineage>
</organism>
<dbReference type="Proteomes" id="UP000267096">
    <property type="component" value="Unassembled WGS sequence"/>
</dbReference>
<keyword evidence="1" id="KW-0812">Transmembrane</keyword>
<evidence type="ECO:0000313" key="3">
    <source>
        <dbReference type="Proteomes" id="UP000267096"/>
    </source>
</evidence>
<dbReference type="OrthoDB" id="536948at2759"/>
<reference evidence="2 3" key="2">
    <citation type="submission" date="2018-11" db="EMBL/GenBank/DDBJ databases">
        <authorList>
            <consortium name="Pathogen Informatics"/>
        </authorList>
    </citation>
    <scope>NUCLEOTIDE SEQUENCE [LARGE SCALE GENOMIC DNA]</scope>
</reference>
<keyword evidence="1" id="KW-1133">Transmembrane helix</keyword>
<dbReference type="AlphaFoldDB" id="A0A0M3JID8"/>
<protein>
    <submittedName>
        <fullName evidence="4">Sushi domain-containing protein</fullName>
    </submittedName>
</protein>
<evidence type="ECO:0000313" key="2">
    <source>
        <dbReference type="EMBL" id="VDK28673.1"/>
    </source>
</evidence>
<keyword evidence="3" id="KW-1185">Reference proteome</keyword>
<accession>A0A0M3JID8</accession>
<sequence>MSSRSANIGTQNCNNLLPFVCEQGVKPYEDPPLWRTGVIVTAAVLGALVAVIVLLALCWCRKSRKRVEEEMNRKEFIRTSLRLTKMEKQRRDNELWSRT</sequence>
<name>A0A0M3JID8_ANISI</name>
<proteinExistence type="predicted"/>
<dbReference type="WBParaSite" id="ASIM_0000740401-mRNA-1">
    <property type="protein sequence ID" value="ASIM_0000740401-mRNA-1"/>
    <property type="gene ID" value="ASIM_0000740401"/>
</dbReference>